<dbReference type="AlphaFoldDB" id="A0A0M6Z7L8"/>
<evidence type="ECO:0000313" key="3">
    <source>
        <dbReference type="EMBL" id="CTQ71710.1"/>
    </source>
</evidence>
<protein>
    <submittedName>
        <fullName evidence="3">Bacterial aa3 type cytochrome c oxidase subunit IV</fullName>
    </submittedName>
</protein>
<dbReference type="InterPro" id="IPR012422">
    <property type="entry name" value="Cyt_c_oxidase_su4_bac-aa3"/>
</dbReference>
<evidence type="ECO:0000259" key="2">
    <source>
        <dbReference type="Pfam" id="PF07835"/>
    </source>
</evidence>
<dbReference type="InterPro" id="IPR036596">
    <property type="entry name" value="Cyt-C_aa3_sf"/>
</dbReference>
<dbReference type="Gene3D" id="1.20.5.160">
    <property type="entry name" value="Bacterial aa3 type cytochrome c oxidase subunit IV"/>
    <property type="match status" value="1"/>
</dbReference>
<reference evidence="4" key="1">
    <citation type="submission" date="2015-07" db="EMBL/GenBank/DDBJ databases">
        <authorList>
            <person name="Rodrigo-Torres Lidia"/>
            <person name="Arahal R.David."/>
        </authorList>
    </citation>
    <scope>NUCLEOTIDE SEQUENCE [LARGE SCALE GENOMIC DNA]</scope>
    <source>
        <strain evidence="4">CECT 5096</strain>
    </source>
</reference>
<keyword evidence="1" id="KW-1133">Transmembrane helix</keyword>
<dbReference type="Pfam" id="PF07835">
    <property type="entry name" value="COX4_pro_2"/>
    <property type="match status" value="1"/>
</dbReference>
<gene>
    <name evidence="3" type="ORF">LA5096_03017</name>
</gene>
<accession>A0A0M6Z7L8</accession>
<keyword evidence="4" id="KW-1185">Reference proteome</keyword>
<dbReference type="GeneID" id="97670383"/>
<dbReference type="EMBL" id="CXWC01000010">
    <property type="protein sequence ID" value="CTQ71710.1"/>
    <property type="molecule type" value="Genomic_DNA"/>
</dbReference>
<keyword evidence="1" id="KW-0812">Transmembrane</keyword>
<dbReference type="RefSeq" id="WP_055113970.1">
    <property type="nucleotide sequence ID" value="NZ_CANKXR010000008.1"/>
</dbReference>
<keyword evidence="1" id="KW-0472">Membrane</keyword>
<feature type="transmembrane region" description="Helical" evidence="1">
    <location>
        <begin position="49"/>
        <end position="69"/>
    </location>
</feature>
<evidence type="ECO:0000313" key="4">
    <source>
        <dbReference type="Proteomes" id="UP000049983"/>
    </source>
</evidence>
<dbReference type="SUPFAM" id="SSF81469">
    <property type="entry name" value="Bacterial aa3 type cytochrome c oxidase subunit IV"/>
    <property type="match status" value="1"/>
</dbReference>
<name>A0A0M6Z7L8_9HYPH</name>
<proteinExistence type="predicted"/>
<feature type="domain" description="Cytochrome c oxidase subunit IV bacterial aa3 type" evidence="2">
    <location>
        <begin position="6"/>
        <end position="42"/>
    </location>
</feature>
<evidence type="ECO:0000256" key="1">
    <source>
        <dbReference type="SAM" id="Phobius"/>
    </source>
</evidence>
<dbReference type="Proteomes" id="UP000049983">
    <property type="component" value="Unassembled WGS sequence"/>
</dbReference>
<feature type="transmembrane region" description="Helical" evidence="1">
    <location>
        <begin position="20"/>
        <end position="42"/>
    </location>
</feature>
<dbReference type="OrthoDB" id="8449817at2"/>
<dbReference type="STRING" id="311410.LA5095_01763"/>
<sequence length="93" mass="9830">MSDENAPAMDYDAHERTYEGFINFSKVGTIAVLNIVLCLILFGFGGTAAFVFGWLMLIATFVASAIGLAIGDSGWIPPTAVFVLTGILAILTV</sequence>
<feature type="transmembrane region" description="Helical" evidence="1">
    <location>
        <begin position="75"/>
        <end position="92"/>
    </location>
</feature>
<organism evidence="3 4">
    <name type="scientific">Roseibium album</name>
    <dbReference type="NCBI Taxonomy" id="311410"/>
    <lineage>
        <taxon>Bacteria</taxon>
        <taxon>Pseudomonadati</taxon>
        <taxon>Pseudomonadota</taxon>
        <taxon>Alphaproteobacteria</taxon>
        <taxon>Hyphomicrobiales</taxon>
        <taxon>Stappiaceae</taxon>
        <taxon>Roseibium</taxon>
    </lineage>
</organism>